<dbReference type="EMBL" id="FN317698">
    <property type="protein sequence ID" value="CAX73428.1"/>
    <property type="molecule type" value="mRNA"/>
</dbReference>
<reference evidence="2" key="1">
    <citation type="journal article" date="2009" name="Nature">
        <title>The Schistosoma japonicum genome reveals features of host-parasite interplay.</title>
        <authorList>
            <person name="Liu F."/>
            <person name="Zhou Y."/>
            <person name="Wang Z.Q."/>
            <person name="Lu G."/>
            <person name="Zheng H."/>
            <person name="Brindley P.J."/>
            <person name="McManus D.P."/>
            <person name="Blair D."/>
            <person name="Zhang Q.H."/>
            <person name="Zhong Y."/>
            <person name="Wang S."/>
            <person name="Han Z.G."/>
            <person name="Chen Z."/>
        </authorList>
    </citation>
    <scope>NUCLEOTIDE SEQUENCE</scope>
    <source>
        <strain evidence="2">Anhui</strain>
    </source>
</reference>
<dbReference type="AlphaFoldDB" id="C1LFF0"/>
<sequence>MASSCSTLHDHDPSKLIIKLWEFFASAATGLCQLYKGKIDHCADFQNLLDTLSSIERFYRGSQNSVEAALSYGKVIGSEYLRLHLRDLAYENVQTITSDNGVEVYVPLESLLLGSAETFDHSRKLKRKRSRHCAYCPRLSKRIALDHCSHRPCRNKRSKAKPAFFPVFNTVSSDTPLYDVISGLNENASVRIGDEVVNSIVPNSLSTSEAFIPPINSFVNHSNISQLVCDGLIQRRKRHHHILPDYQASNSYSCDSSSYPNESINRDPFNVFHDAVQIINLLDPLSKFSVTNSPGTLQNSFKRPRIESPNSSKNDLNSNDVL</sequence>
<feature type="region of interest" description="Disordered" evidence="1">
    <location>
        <begin position="293"/>
        <end position="322"/>
    </location>
</feature>
<reference evidence="2" key="2">
    <citation type="submission" date="2009-03" db="EMBL/GenBank/DDBJ databases">
        <authorList>
            <person name="Gang L."/>
        </authorList>
    </citation>
    <scope>NUCLEOTIDE SEQUENCE</scope>
    <source>
        <strain evidence="2">Anhui</strain>
    </source>
</reference>
<name>C1LFF0_SCHJA</name>
<accession>C1LFF0</accession>
<protein>
    <submittedName>
        <fullName evidence="2">Uncharacterized protein</fullName>
    </submittedName>
</protein>
<proteinExistence type="evidence at transcript level"/>
<organism evidence="2">
    <name type="scientific">Schistosoma japonicum</name>
    <name type="common">Blood fluke</name>
    <dbReference type="NCBI Taxonomy" id="6182"/>
    <lineage>
        <taxon>Eukaryota</taxon>
        <taxon>Metazoa</taxon>
        <taxon>Spiralia</taxon>
        <taxon>Lophotrochozoa</taxon>
        <taxon>Platyhelminthes</taxon>
        <taxon>Trematoda</taxon>
        <taxon>Digenea</taxon>
        <taxon>Strigeidida</taxon>
        <taxon>Schistosomatoidea</taxon>
        <taxon>Schistosomatidae</taxon>
        <taxon>Schistosoma</taxon>
    </lineage>
</organism>
<evidence type="ECO:0000313" key="2">
    <source>
        <dbReference type="EMBL" id="CAX73428.1"/>
    </source>
</evidence>
<feature type="compositionally biased region" description="Polar residues" evidence="1">
    <location>
        <begin position="308"/>
        <end position="322"/>
    </location>
</feature>
<evidence type="ECO:0000256" key="1">
    <source>
        <dbReference type="SAM" id="MobiDB-lite"/>
    </source>
</evidence>